<reference evidence="1" key="1">
    <citation type="journal article" date="2021" name="Environ. Microbiol.">
        <title>Gene family expansions and transcriptome signatures uncover fungal adaptations to wood decay.</title>
        <authorList>
            <person name="Hage H."/>
            <person name="Miyauchi S."/>
            <person name="Viragh M."/>
            <person name="Drula E."/>
            <person name="Min B."/>
            <person name="Chaduli D."/>
            <person name="Navarro D."/>
            <person name="Favel A."/>
            <person name="Norest M."/>
            <person name="Lesage-Meessen L."/>
            <person name="Balint B."/>
            <person name="Merenyi Z."/>
            <person name="de Eugenio L."/>
            <person name="Morin E."/>
            <person name="Martinez A.T."/>
            <person name="Baldrian P."/>
            <person name="Stursova M."/>
            <person name="Martinez M.J."/>
            <person name="Novotny C."/>
            <person name="Magnuson J.K."/>
            <person name="Spatafora J.W."/>
            <person name="Maurice S."/>
            <person name="Pangilinan J."/>
            <person name="Andreopoulos W."/>
            <person name="LaButti K."/>
            <person name="Hundley H."/>
            <person name="Na H."/>
            <person name="Kuo A."/>
            <person name="Barry K."/>
            <person name="Lipzen A."/>
            <person name="Henrissat B."/>
            <person name="Riley R."/>
            <person name="Ahrendt S."/>
            <person name="Nagy L.G."/>
            <person name="Grigoriev I.V."/>
            <person name="Martin F."/>
            <person name="Rosso M.N."/>
        </authorList>
    </citation>
    <scope>NUCLEOTIDE SEQUENCE</scope>
    <source>
        <strain evidence="1">CBS 384.51</strain>
    </source>
</reference>
<dbReference type="EMBL" id="MU274934">
    <property type="protein sequence ID" value="KAI0085124.1"/>
    <property type="molecule type" value="Genomic_DNA"/>
</dbReference>
<evidence type="ECO:0000313" key="2">
    <source>
        <dbReference type="Proteomes" id="UP001055072"/>
    </source>
</evidence>
<keyword evidence="2" id="KW-1185">Reference proteome</keyword>
<name>A0ACB8TTD2_9APHY</name>
<dbReference type="Proteomes" id="UP001055072">
    <property type="component" value="Unassembled WGS sequence"/>
</dbReference>
<gene>
    <name evidence="1" type="ORF">BDY19DRAFT_1043353</name>
</gene>
<evidence type="ECO:0000313" key="1">
    <source>
        <dbReference type="EMBL" id="KAI0085124.1"/>
    </source>
</evidence>
<organism evidence="1 2">
    <name type="scientific">Irpex rosettiformis</name>
    <dbReference type="NCBI Taxonomy" id="378272"/>
    <lineage>
        <taxon>Eukaryota</taxon>
        <taxon>Fungi</taxon>
        <taxon>Dikarya</taxon>
        <taxon>Basidiomycota</taxon>
        <taxon>Agaricomycotina</taxon>
        <taxon>Agaricomycetes</taxon>
        <taxon>Polyporales</taxon>
        <taxon>Irpicaceae</taxon>
        <taxon>Irpex</taxon>
    </lineage>
</organism>
<proteinExistence type="predicted"/>
<sequence>MDFDESGSRLLTQEFIAVILAGFGNELTPLTYNHGEEPCPKALLPIANKPMLHYPLSWLEASGIRDVLLICPTAQKAAVTHYIRSDASTTAFPSLRIDLQVYGDTQDIKGETCAVLRNFAHKIKQDFVVLPCDFVPSPTFPLTRVLDKFRTEAPYDGSIATTCFHEWQKPEKGTSIEEWNSVPIPMPIVWDEPSGTLLHIDTPDDIDRNDSSIELNMSLLSSYPKVRMSAGMLDTHVYVCRRSILDVLHEKSSFDSLREEFIPWLCKPQYSRSKRRKYGSSLSPSSNSPSQGLALQHATLHTRSMQPSLHISSTSSAGEPRTAPSSPIDSEDDIEDRASLRVGIVVHRTQDGYASRANTLYSYLELNRHFLAQTSWTLPSDAESRAMIDSKAQISTDSMVGHTTKVEERTSIKRSVVGKHCIIGKMVKIVGCVILDHCVISDGAKLDGCILGKNTKVGTKAELVRCVTQAGFEVDAGETFRNDKLEVADWTATQESSEDNEDSGESTDGE</sequence>
<protein>
    <submittedName>
        <fullName evidence="1">UDP-3-O-glucosamine N-acyltransferase</fullName>
    </submittedName>
</protein>
<comment type="caution">
    <text evidence="1">The sequence shown here is derived from an EMBL/GenBank/DDBJ whole genome shotgun (WGS) entry which is preliminary data.</text>
</comment>
<accession>A0ACB8TTD2</accession>